<dbReference type="AlphaFoldDB" id="A0A8J2ML61"/>
<proteinExistence type="predicted"/>
<dbReference type="OrthoDB" id="10049706at2759"/>
<protein>
    <submittedName>
        <fullName evidence="1">Uncharacterized protein</fullName>
    </submittedName>
</protein>
<keyword evidence="2" id="KW-1185">Reference proteome</keyword>
<comment type="caution">
    <text evidence="1">The sequence shown here is derived from an EMBL/GenBank/DDBJ whole genome shotgun (WGS) entry which is preliminary data.</text>
</comment>
<evidence type="ECO:0000313" key="1">
    <source>
        <dbReference type="EMBL" id="CAG5092308.1"/>
    </source>
</evidence>
<evidence type="ECO:0000313" key="2">
    <source>
        <dbReference type="Proteomes" id="UP000786811"/>
    </source>
</evidence>
<name>A0A8J2ML61_COTCN</name>
<accession>A0A8J2ML61</accession>
<dbReference type="Proteomes" id="UP000786811">
    <property type="component" value="Unassembled WGS sequence"/>
</dbReference>
<reference evidence="1" key="1">
    <citation type="submission" date="2021-04" db="EMBL/GenBank/DDBJ databases">
        <authorList>
            <person name="Chebbi M.A.C M."/>
        </authorList>
    </citation>
    <scope>NUCLEOTIDE SEQUENCE</scope>
</reference>
<sequence>MKRSCSAPCLVEEEKTKKIKIDNQSSEAQEPNAREYLQLALNRIIEMQRSVNNEDFDDNTSELGNDDTDENVMREVLTKVFKDLPGSSKSVASIIERATKPLPAEYNRVRAKGIQLSGYDTCRRVAVDFMQNIVKHTPKYSITENNVIINDFSRQNGSRRCETLTNEYELRNRMLTGLDLHLAVKQRDYTMRLMRF</sequence>
<dbReference type="EMBL" id="CAJNRD030001120">
    <property type="protein sequence ID" value="CAG5092308.1"/>
    <property type="molecule type" value="Genomic_DNA"/>
</dbReference>
<gene>
    <name evidence="1" type="ORF">HICCMSTLAB_LOCUS6034</name>
</gene>
<organism evidence="1 2">
    <name type="scientific">Cotesia congregata</name>
    <name type="common">Parasitoid wasp</name>
    <name type="synonym">Apanteles congregatus</name>
    <dbReference type="NCBI Taxonomy" id="51543"/>
    <lineage>
        <taxon>Eukaryota</taxon>
        <taxon>Metazoa</taxon>
        <taxon>Ecdysozoa</taxon>
        <taxon>Arthropoda</taxon>
        <taxon>Hexapoda</taxon>
        <taxon>Insecta</taxon>
        <taxon>Pterygota</taxon>
        <taxon>Neoptera</taxon>
        <taxon>Endopterygota</taxon>
        <taxon>Hymenoptera</taxon>
        <taxon>Apocrita</taxon>
        <taxon>Ichneumonoidea</taxon>
        <taxon>Braconidae</taxon>
        <taxon>Microgastrinae</taxon>
        <taxon>Cotesia</taxon>
    </lineage>
</organism>